<feature type="compositionally biased region" description="Low complexity" evidence="1">
    <location>
        <begin position="86"/>
        <end position="116"/>
    </location>
</feature>
<dbReference type="EMBL" id="KQ087259">
    <property type="protein sequence ID" value="KLT39435.1"/>
    <property type="molecule type" value="Genomic_DNA"/>
</dbReference>
<feature type="signal peptide" evidence="2">
    <location>
        <begin position="1"/>
        <end position="18"/>
    </location>
</feature>
<evidence type="ECO:0000313" key="3">
    <source>
        <dbReference type="EMBL" id="KLT39435.1"/>
    </source>
</evidence>
<sequence length="373" mass="38337">MRLIPTVTLFVGIAGVAAAPAKCKQPPTGTSNATAAGGSASASASAIASTAAIPSVATAAGSEVTASLDANVALANSSSNVTAQLPTTGDATAPVPVPAPEASATAGANTTANSTSEVPTSNANTGGSGSGPLFDVSQSIVDRGKVLASMSEADIFAAVGQPNLVGDSQYHPLLREALANTTRLSVMHAQQVRDVIGWKVPISTVTDASASVYSAGEVVFLHSMIETTSETVVAHELAHAVFDHQGFLTPTADAVQKAGMDEATYGDVASTINEAFATIWAERAAIFKHPDWYNSTVWNEKVQHSTASALDWILAGEDQTTQAWHSSLGLSKATTDKKAEIVSMADGIIFPKLAQLYSLDQPRGEVPAYLDEE</sequence>
<proteinExistence type="predicted"/>
<dbReference type="RefSeq" id="XP_018275926.1">
    <property type="nucleotide sequence ID" value="XM_018424306.1"/>
</dbReference>
<evidence type="ECO:0000256" key="2">
    <source>
        <dbReference type="SAM" id="SignalP"/>
    </source>
</evidence>
<feature type="region of interest" description="Disordered" evidence="1">
    <location>
        <begin position="85"/>
        <end position="133"/>
    </location>
</feature>
<keyword evidence="4" id="KW-1185">Reference proteome</keyword>
<accession>A0A0J0XED9</accession>
<feature type="chain" id="PRO_5005245358" description="Peptidase M48 domain-containing protein" evidence="2">
    <location>
        <begin position="19"/>
        <end position="373"/>
    </location>
</feature>
<dbReference type="GeneID" id="28984909"/>
<evidence type="ECO:0000313" key="4">
    <source>
        <dbReference type="Proteomes" id="UP000053611"/>
    </source>
</evidence>
<dbReference type="Proteomes" id="UP000053611">
    <property type="component" value="Unassembled WGS sequence"/>
</dbReference>
<reference evidence="3 4" key="1">
    <citation type="submission" date="2015-03" db="EMBL/GenBank/DDBJ databases">
        <title>Genomics and transcriptomics of the oil-accumulating basidiomycete yeast T. oleaginosus allow insights into substrate utilization and the diverse evolutionary trajectories of mating systems in fungi.</title>
        <authorList>
            <consortium name="DOE Joint Genome Institute"/>
            <person name="Kourist R."/>
            <person name="Kracht O."/>
            <person name="Bracharz F."/>
            <person name="Lipzen A."/>
            <person name="Nolan M."/>
            <person name="Ohm R."/>
            <person name="Grigoriev I."/>
            <person name="Sun S."/>
            <person name="Heitman J."/>
            <person name="Bruck T."/>
            <person name="Nowrousian M."/>
        </authorList>
    </citation>
    <scope>NUCLEOTIDE SEQUENCE [LARGE SCALE GENOMIC DNA]</scope>
    <source>
        <strain evidence="3 4">IBC0246</strain>
    </source>
</reference>
<name>A0A0J0XED9_9TREE</name>
<organism evidence="3 4">
    <name type="scientific">Cutaneotrichosporon oleaginosum</name>
    <dbReference type="NCBI Taxonomy" id="879819"/>
    <lineage>
        <taxon>Eukaryota</taxon>
        <taxon>Fungi</taxon>
        <taxon>Dikarya</taxon>
        <taxon>Basidiomycota</taxon>
        <taxon>Agaricomycotina</taxon>
        <taxon>Tremellomycetes</taxon>
        <taxon>Trichosporonales</taxon>
        <taxon>Trichosporonaceae</taxon>
        <taxon>Cutaneotrichosporon</taxon>
    </lineage>
</organism>
<protein>
    <recommendedName>
        <fullName evidence="5">Peptidase M48 domain-containing protein</fullName>
    </recommendedName>
</protein>
<keyword evidence="2" id="KW-0732">Signal</keyword>
<gene>
    <name evidence="3" type="ORF">CC85DRAFT_288558</name>
</gene>
<evidence type="ECO:0000256" key="1">
    <source>
        <dbReference type="SAM" id="MobiDB-lite"/>
    </source>
</evidence>
<dbReference type="AlphaFoldDB" id="A0A0J0XED9"/>
<evidence type="ECO:0008006" key="5">
    <source>
        <dbReference type="Google" id="ProtNLM"/>
    </source>
</evidence>